<sequence>MTDRLVDFREGHWLNRPDVLAQKARELRLRTGEGGDFWRETHYGFVHHNGHALLHDMPERFAAELRFEGRFAAKYEQAGLLLWESETRWIKAGVEYADGRPNLAVVVTDGRSDWSMAPADPGVTEWRLRMTVTGAAVIVHARGAEGWQILRVSGFTPRGAVRLGPMACSPLGVGLEVCFRDMTVAPVPEDPLYLG</sequence>
<dbReference type="Proteomes" id="UP000198426">
    <property type="component" value="Unassembled WGS sequence"/>
</dbReference>
<evidence type="ECO:0000313" key="1">
    <source>
        <dbReference type="EMBL" id="SNT01151.1"/>
    </source>
</evidence>
<name>A0A239J5J5_9RHOB</name>
<dbReference type="InterPro" id="IPR013320">
    <property type="entry name" value="ConA-like_dom_sf"/>
</dbReference>
<dbReference type="PANTHER" id="PTHR35332">
    <property type="entry name" value="REGULATION OF ENOLASE PROTEIN 1"/>
    <property type="match status" value="1"/>
</dbReference>
<dbReference type="RefSeq" id="WP_089233699.1">
    <property type="nucleotide sequence ID" value="NZ_FZOY01000005.1"/>
</dbReference>
<evidence type="ECO:0008006" key="3">
    <source>
        <dbReference type="Google" id="ProtNLM"/>
    </source>
</evidence>
<keyword evidence="2" id="KW-1185">Reference proteome</keyword>
<accession>A0A239J5J5</accession>
<reference evidence="1 2" key="1">
    <citation type="submission" date="2017-06" db="EMBL/GenBank/DDBJ databases">
        <authorList>
            <person name="Kim H.J."/>
            <person name="Triplett B.A."/>
        </authorList>
    </citation>
    <scope>NUCLEOTIDE SEQUENCE [LARGE SCALE GENOMIC DNA]</scope>
    <source>
        <strain evidence="1 2">DSM 29339</strain>
    </source>
</reference>
<evidence type="ECO:0000313" key="2">
    <source>
        <dbReference type="Proteomes" id="UP000198426"/>
    </source>
</evidence>
<dbReference type="Gene3D" id="2.60.120.200">
    <property type="match status" value="1"/>
</dbReference>
<dbReference type="Pfam" id="PF07081">
    <property type="entry name" value="DUF1349"/>
    <property type="match status" value="1"/>
</dbReference>
<gene>
    <name evidence="1" type="ORF">SAMN05421757_105115</name>
</gene>
<protein>
    <recommendedName>
        <fullName evidence="3">Regulation of enolase protein 1, concanavalin A-like superfamily</fullName>
    </recommendedName>
</protein>
<dbReference type="AlphaFoldDB" id="A0A239J5J5"/>
<dbReference type="InterPro" id="IPR009784">
    <property type="entry name" value="DUF1349"/>
</dbReference>
<dbReference type="SUPFAM" id="SSF49899">
    <property type="entry name" value="Concanavalin A-like lectins/glucanases"/>
    <property type="match status" value="1"/>
</dbReference>
<organism evidence="1 2">
    <name type="scientific">Tropicimonas sediminicola</name>
    <dbReference type="NCBI Taxonomy" id="1031541"/>
    <lineage>
        <taxon>Bacteria</taxon>
        <taxon>Pseudomonadati</taxon>
        <taxon>Pseudomonadota</taxon>
        <taxon>Alphaproteobacteria</taxon>
        <taxon>Rhodobacterales</taxon>
        <taxon>Roseobacteraceae</taxon>
        <taxon>Tropicimonas</taxon>
    </lineage>
</organism>
<proteinExistence type="predicted"/>
<dbReference type="EMBL" id="FZOY01000005">
    <property type="protein sequence ID" value="SNT01151.1"/>
    <property type="molecule type" value="Genomic_DNA"/>
</dbReference>
<dbReference type="PANTHER" id="PTHR35332:SF2">
    <property type="entry name" value="REGULATION OF ENOLASE PROTEIN 1"/>
    <property type="match status" value="1"/>
</dbReference>
<dbReference type="OrthoDB" id="9814707at2"/>